<evidence type="ECO:0000313" key="5">
    <source>
        <dbReference type="EMBL" id="TMP87812.1"/>
    </source>
</evidence>
<dbReference type="RefSeq" id="WP_138547661.1">
    <property type="nucleotide sequence ID" value="NZ_PNCG01000004.1"/>
</dbReference>
<dbReference type="EMBL" id="PNCG01000004">
    <property type="protein sequence ID" value="TMP87812.1"/>
    <property type="molecule type" value="Genomic_DNA"/>
</dbReference>
<dbReference type="InterPro" id="IPR036397">
    <property type="entry name" value="RNaseH_sf"/>
</dbReference>
<keyword evidence="1" id="KW-0540">Nuclease</keyword>
<dbReference type="InterPro" id="IPR013520">
    <property type="entry name" value="Ribonucl_H"/>
</dbReference>
<sequence length="214" mass="24465">MTYAWWQKLKAMFGQDHFGFADSWHRHRYVVVDLELTGLNPKEHEIVSMAWVVIENQRICPRQSAHMLHSGVLQLAQSPIYHGITASRLISEGDSMAAILTAFDAVCEDSILVFHNALLDERFLRCAYKQQGQKFRYLTLDTLKIEQRRLARQGTEVALDALSLSACRRRYQLPVYREHNALSDALATAELFLAQVNHMSRQQRLPLSALITAG</sequence>
<evidence type="ECO:0000313" key="6">
    <source>
        <dbReference type="Proteomes" id="UP000305874"/>
    </source>
</evidence>
<dbReference type="Proteomes" id="UP000305874">
    <property type="component" value="Unassembled WGS sequence"/>
</dbReference>
<keyword evidence="3 5" id="KW-0269">Exonuclease</keyword>
<evidence type="ECO:0000256" key="3">
    <source>
        <dbReference type="ARBA" id="ARBA00022839"/>
    </source>
</evidence>
<evidence type="ECO:0000259" key="4">
    <source>
        <dbReference type="SMART" id="SM00479"/>
    </source>
</evidence>
<dbReference type="CDD" id="cd06127">
    <property type="entry name" value="DEDDh"/>
    <property type="match status" value="1"/>
</dbReference>
<organism evidence="5 6">
    <name type="scientific">Pseudoalteromonas ruthenica</name>
    <dbReference type="NCBI Taxonomy" id="151081"/>
    <lineage>
        <taxon>Bacteria</taxon>
        <taxon>Pseudomonadati</taxon>
        <taxon>Pseudomonadota</taxon>
        <taxon>Gammaproteobacteria</taxon>
        <taxon>Alteromonadales</taxon>
        <taxon>Pseudoalteromonadaceae</taxon>
        <taxon>Pseudoalteromonas</taxon>
    </lineage>
</organism>
<dbReference type="GO" id="GO:0006259">
    <property type="term" value="P:DNA metabolic process"/>
    <property type="evidence" value="ECO:0007669"/>
    <property type="project" value="UniProtKB-ARBA"/>
</dbReference>
<gene>
    <name evidence="5" type="ORF">CWC05_05825</name>
</gene>
<dbReference type="Pfam" id="PF00929">
    <property type="entry name" value="RNase_T"/>
    <property type="match status" value="1"/>
</dbReference>
<dbReference type="SMART" id="SM00479">
    <property type="entry name" value="EXOIII"/>
    <property type="match status" value="1"/>
</dbReference>
<dbReference type="GO" id="GO:0008408">
    <property type="term" value="F:3'-5' exonuclease activity"/>
    <property type="evidence" value="ECO:0007669"/>
    <property type="project" value="TreeGrafter"/>
</dbReference>
<dbReference type="AlphaFoldDB" id="A0A5S3Z6F0"/>
<evidence type="ECO:0000256" key="2">
    <source>
        <dbReference type="ARBA" id="ARBA00022801"/>
    </source>
</evidence>
<protein>
    <submittedName>
        <fullName evidence="5">3'-5' exonuclease</fullName>
    </submittedName>
</protein>
<dbReference type="PANTHER" id="PTHR30231">
    <property type="entry name" value="DNA POLYMERASE III SUBUNIT EPSILON"/>
    <property type="match status" value="1"/>
</dbReference>
<keyword evidence="2" id="KW-0378">Hydrolase</keyword>
<dbReference type="GO" id="GO:0003676">
    <property type="term" value="F:nucleic acid binding"/>
    <property type="evidence" value="ECO:0007669"/>
    <property type="project" value="InterPro"/>
</dbReference>
<dbReference type="PANTHER" id="PTHR30231:SF4">
    <property type="entry name" value="PROTEIN NEN2"/>
    <property type="match status" value="1"/>
</dbReference>
<reference evidence="6" key="2">
    <citation type="submission" date="2019-06" db="EMBL/GenBank/DDBJ databases">
        <title>Co-occurence of chitin degradation, pigmentation and bioactivity in marine Pseudoalteromonas.</title>
        <authorList>
            <person name="Sonnenschein E.C."/>
            <person name="Bech P.K."/>
        </authorList>
    </citation>
    <scope>NUCLEOTIDE SEQUENCE [LARGE SCALE GENOMIC DNA]</scope>
    <source>
        <strain evidence="6">S2897</strain>
    </source>
</reference>
<proteinExistence type="predicted"/>
<name>A0A5S3Z6F0_9GAMM</name>
<comment type="caution">
    <text evidence="5">The sequence shown here is derived from an EMBL/GenBank/DDBJ whole genome shotgun (WGS) entry which is preliminary data.</text>
</comment>
<feature type="domain" description="Exonuclease" evidence="4">
    <location>
        <begin position="28"/>
        <end position="201"/>
    </location>
</feature>
<dbReference type="SUPFAM" id="SSF53098">
    <property type="entry name" value="Ribonuclease H-like"/>
    <property type="match status" value="1"/>
</dbReference>
<dbReference type="GO" id="GO:0005829">
    <property type="term" value="C:cytosol"/>
    <property type="evidence" value="ECO:0007669"/>
    <property type="project" value="TreeGrafter"/>
</dbReference>
<dbReference type="Gene3D" id="3.30.420.10">
    <property type="entry name" value="Ribonuclease H-like superfamily/Ribonuclease H"/>
    <property type="match status" value="1"/>
</dbReference>
<accession>A0A5S3Z6F0</accession>
<dbReference type="STRING" id="151081.TW72_14950"/>
<dbReference type="InterPro" id="IPR012337">
    <property type="entry name" value="RNaseH-like_sf"/>
</dbReference>
<reference evidence="5 6" key="1">
    <citation type="submission" date="2017-12" db="EMBL/GenBank/DDBJ databases">
        <authorList>
            <person name="Paulsen S."/>
            <person name="Gram L.K."/>
        </authorList>
    </citation>
    <scope>NUCLEOTIDE SEQUENCE [LARGE SCALE GENOMIC DNA]</scope>
    <source>
        <strain evidence="5 6">S2897</strain>
    </source>
</reference>
<evidence type="ECO:0000256" key="1">
    <source>
        <dbReference type="ARBA" id="ARBA00022722"/>
    </source>
</evidence>